<dbReference type="Gene3D" id="1.10.8.430">
    <property type="entry name" value="Helical domain of apoptotic protease-activating factors"/>
    <property type="match status" value="1"/>
</dbReference>
<accession>A0ABC9FVL1</accession>
<dbReference type="InterPro" id="IPR002182">
    <property type="entry name" value="NB-ARC"/>
</dbReference>
<dbReference type="GO" id="GO:0042742">
    <property type="term" value="P:defense response to bacterium"/>
    <property type="evidence" value="ECO:0007669"/>
    <property type="project" value="UniProtKB-ARBA"/>
</dbReference>
<evidence type="ECO:0000259" key="9">
    <source>
        <dbReference type="Pfam" id="PF18052"/>
    </source>
</evidence>
<dbReference type="GO" id="GO:0000166">
    <property type="term" value="F:nucleotide binding"/>
    <property type="evidence" value="ECO:0007669"/>
    <property type="project" value="UniProtKB-KW"/>
</dbReference>
<dbReference type="InterPro" id="IPR036388">
    <property type="entry name" value="WH-like_DNA-bd_sf"/>
</dbReference>
<dbReference type="Pfam" id="PF18052">
    <property type="entry name" value="Rx_N"/>
    <property type="match status" value="1"/>
</dbReference>
<feature type="domain" description="Disease resistance protein winged helix" evidence="10">
    <location>
        <begin position="428"/>
        <end position="503"/>
    </location>
</feature>
<name>A0ABC9FVL1_9POAL</name>
<dbReference type="CDD" id="cd14798">
    <property type="entry name" value="RX-CC_like"/>
    <property type="match status" value="1"/>
</dbReference>
<dbReference type="SUPFAM" id="SSF52540">
    <property type="entry name" value="P-loop containing nucleoside triphosphate hydrolases"/>
    <property type="match status" value="1"/>
</dbReference>
<dbReference type="FunFam" id="1.10.10.10:FF:000322">
    <property type="entry name" value="Probable disease resistance protein At1g63360"/>
    <property type="match status" value="1"/>
</dbReference>
<dbReference type="PANTHER" id="PTHR23155:SF943">
    <property type="entry name" value="OS08G0193700 PROTEIN"/>
    <property type="match status" value="1"/>
</dbReference>
<keyword evidence="5" id="KW-0611">Plant defense</keyword>
<evidence type="ECO:0000313" key="13">
    <source>
        <dbReference type="Proteomes" id="UP001497457"/>
    </source>
</evidence>
<gene>
    <name evidence="12" type="ORF">URODEC1_LOCUS109648</name>
</gene>
<evidence type="ECO:0000256" key="2">
    <source>
        <dbReference type="ARBA" id="ARBA00022614"/>
    </source>
</evidence>
<dbReference type="EMBL" id="OZ075117">
    <property type="protein sequence ID" value="CAL5082980.1"/>
    <property type="molecule type" value="Genomic_DNA"/>
</dbReference>
<dbReference type="InterPro" id="IPR058922">
    <property type="entry name" value="WHD_DRP"/>
</dbReference>
<dbReference type="PRINTS" id="PR00364">
    <property type="entry name" value="DISEASERSIST"/>
</dbReference>
<dbReference type="Gene3D" id="1.20.5.4130">
    <property type="match status" value="1"/>
</dbReference>
<evidence type="ECO:0000259" key="11">
    <source>
        <dbReference type="Pfam" id="PF23598"/>
    </source>
</evidence>
<evidence type="ECO:0000256" key="6">
    <source>
        <dbReference type="ARBA" id="ARBA00023054"/>
    </source>
</evidence>
<evidence type="ECO:0000256" key="3">
    <source>
        <dbReference type="ARBA" id="ARBA00022737"/>
    </source>
</evidence>
<dbReference type="SUPFAM" id="SSF52058">
    <property type="entry name" value="L domain-like"/>
    <property type="match status" value="1"/>
</dbReference>
<proteinExistence type="inferred from homology"/>
<keyword evidence="4" id="KW-0547">Nucleotide-binding</keyword>
<feature type="coiled-coil region" evidence="7">
    <location>
        <begin position="107"/>
        <end position="134"/>
    </location>
</feature>
<comment type="similarity">
    <text evidence="1">Belongs to the disease resistance NB-LRR family.</text>
</comment>
<evidence type="ECO:0000256" key="7">
    <source>
        <dbReference type="SAM" id="Coils"/>
    </source>
</evidence>
<sequence>MAEAIAISLSAKLAVALSRSAALGLSPLLGVQSEIAAAARDLDLLRAFLRFVDSHHGTDALAAAWVKQVRDAAFELEDVADECCYFSGSGHGRGRGRAWGWVNVRARLALVRQLRKARERLRQLSAAKEQYGIRSAAAAGPAPPAAAISQVLAESAHFVEKEEIVGFAAHEKQLLEWVVDDPDPRRTLVSVWGMGGVGKTTLVTRVFREAAPSHFDCGAWVAVSQRFTVDDLLRKIVKELQAAGGGDAGAGAGYRSLVEDVRGHLRNRRYLVVLDDVWDAHLLEKLRHAFVDDATGSRVVITTRSRDVAKAAAHGRTMTLEPLPWREAWTLFCNVAFKESSRSCPSHLQEIAANVLERCRGLPLAIVSVANLLALKDTTEFAWSNVRDSLVWDKSSSDLGIGEAASVLNLSIDDLPHHLRKCFLSCSIYPEDFLIKRKILIRSWVAQGFVDEGLLDHHTRTAEDVADDYLDQLVQRSLMQAVVRNEFGRAKRCVVHDLIRELITLRSREEEGFFRFANCKVTVGSDIRVRNLALDRCEGVDSQSVPKVALLRSFHAFGSELDAAFLSRFRLLTVLNLWFIDMNKLPDSVTNLHNLRYLGIRSTLVQELPRHLGKLQKLQTLDCKLSMVQRLPGSTTKLKSLRHLILFTRHAADFWKPFPGTVVQLPQGLENLTSLQTLKYVQANAKTVRSLASLDQMRSLELSGLDPSHAADLPSSISRMRCLLRLGLELEPNAVLDLESVTPPPLKLQKLALAGRLARGKLPSWTFSLTSLTQLRLCGCEIEEDSLVLLAALPRLVDLSLIAAYKGRGMTFARGSFPTLQKLTLQDLPYLNHMDFQQGCLVNLHDLVLALCTKLTEIPRGMENLILLQNFETFGMTTVFVDKLKEQNGDVGYYKPASSEFLNAPRLSRYLRWAGRNKGTRTRGGCLCPSSQLLGFFFPCESPNLCFIDSNS</sequence>
<dbReference type="PANTHER" id="PTHR23155">
    <property type="entry name" value="DISEASE RESISTANCE PROTEIN RP"/>
    <property type="match status" value="1"/>
</dbReference>
<protein>
    <submittedName>
        <fullName evidence="12">Uncharacterized protein</fullName>
    </submittedName>
</protein>
<dbReference type="Gene3D" id="3.80.10.10">
    <property type="entry name" value="Ribonuclease Inhibitor"/>
    <property type="match status" value="1"/>
</dbReference>
<organism evidence="12 13">
    <name type="scientific">Urochloa decumbens</name>
    <dbReference type="NCBI Taxonomy" id="240449"/>
    <lineage>
        <taxon>Eukaryota</taxon>
        <taxon>Viridiplantae</taxon>
        <taxon>Streptophyta</taxon>
        <taxon>Embryophyta</taxon>
        <taxon>Tracheophyta</taxon>
        <taxon>Spermatophyta</taxon>
        <taxon>Magnoliopsida</taxon>
        <taxon>Liliopsida</taxon>
        <taxon>Poales</taxon>
        <taxon>Poaceae</taxon>
        <taxon>PACMAD clade</taxon>
        <taxon>Panicoideae</taxon>
        <taxon>Panicodae</taxon>
        <taxon>Paniceae</taxon>
        <taxon>Melinidinae</taxon>
        <taxon>Urochloa</taxon>
    </lineage>
</organism>
<dbReference type="Gene3D" id="3.40.50.300">
    <property type="entry name" value="P-loop containing nucleotide triphosphate hydrolases"/>
    <property type="match status" value="1"/>
</dbReference>
<dbReference type="Pfam" id="PF23559">
    <property type="entry name" value="WHD_DRP"/>
    <property type="match status" value="1"/>
</dbReference>
<keyword evidence="13" id="KW-1185">Reference proteome</keyword>
<dbReference type="Gene3D" id="1.10.10.10">
    <property type="entry name" value="Winged helix-like DNA-binding domain superfamily/Winged helix DNA-binding domain"/>
    <property type="match status" value="1"/>
</dbReference>
<evidence type="ECO:0000256" key="5">
    <source>
        <dbReference type="ARBA" id="ARBA00022821"/>
    </source>
</evidence>
<dbReference type="InterPro" id="IPR041118">
    <property type="entry name" value="Rx_N"/>
</dbReference>
<dbReference type="InterPro" id="IPR055414">
    <property type="entry name" value="LRR_R13L4/SHOC2-like"/>
</dbReference>
<dbReference type="AlphaFoldDB" id="A0ABC9FVL1"/>
<dbReference type="Proteomes" id="UP001497457">
    <property type="component" value="Chromosome 7b"/>
</dbReference>
<dbReference type="GO" id="GO:0009626">
    <property type="term" value="P:plant-type hypersensitive response"/>
    <property type="evidence" value="ECO:0007669"/>
    <property type="project" value="UniProtKB-ARBA"/>
</dbReference>
<dbReference type="InterPro" id="IPR044974">
    <property type="entry name" value="Disease_R_plants"/>
</dbReference>
<dbReference type="Pfam" id="PF23598">
    <property type="entry name" value="LRR_14"/>
    <property type="match status" value="1"/>
</dbReference>
<dbReference type="InterPro" id="IPR032675">
    <property type="entry name" value="LRR_dom_sf"/>
</dbReference>
<reference evidence="13" key="1">
    <citation type="submission" date="2024-06" db="EMBL/GenBank/DDBJ databases">
        <authorList>
            <person name="Ryan C."/>
        </authorList>
    </citation>
    <scope>NUCLEOTIDE SEQUENCE [LARGE SCALE GENOMIC DNA]</scope>
</reference>
<feature type="domain" description="Disease resistance R13L4/SHOC-2-like LRR" evidence="11">
    <location>
        <begin position="551"/>
        <end position="872"/>
    </location>
</feature>
<keyword evidence="2" id="KW-0433">Leucine-rich repeat</keyword>
<dbReference type="InterPro" id="IPR042197">
    <property type="entry name" value="Apaf_helical"/>
</dbReference>
<evidence type="ECO:0000256" key="1">
    <source>
        <dbReference type="ARBA" id="ARBA00008894"/>
    </source>
</evidence>
<feature type="domain" description="NB-ARC" evidence="8">
    <location>
        <begin position="172"/>
        <end position="340"/>
    </location>
</feature>
<evidence type="ECO:0000259" key="8">
    <source>
        <dbReference type="Pfam" id="PF00931"/>
    </source>
</evidence>
<dbReference type="FunFam" id="3.40.50.300:FF:001091">
    <property type="entry name" value="Probable disease resistance protein At1g61300"/>
    <property type="match status" value="1"/>
</dbReference>
<reference evidence="12 13" key="2">
    <citation type="submission" date="2024-10" db="EMBL/GenBank/DDBJ databases">
        <authorList>
            <person name="Ryan C."/>
        </authorList>
    </citation>
    <scope>NUCLEOTIDE SEQUENCE [LARGE SCALE GENOMIC DNA]</scope>
</reference>
<dbReference type="InterPro" id="IPR038005">
    <property type="entry name" value="RX-like_CC"/>
</dbReference>
<keyword evidence="3" id="KW-0677">Repeat</keyword>
<feature type="domain" description="Disease resistance N-terminal" evidence="9">
    <location>
        <begin position="11"/>
        <end position="91"/>
    </location>
</feature>
<evidence type="ECO:0000256" key="4">
    <source>
        <dbReference type="ARBA" id="ARBA00022741"/>
    </source>
</evidence>
<evidence type="ECO:0000259" key="10">
    <source>
        <dbReference type="Pfam" id="PF23559"/>
    </source>
</evidence>
<keyword evidence="6 7" id="KW-0175">Coiled coil</keyword>
<dbReference type="GO" id="GO:0002758">
    <property type="term" value="P:innate immune response-activating signaling pathway"/>
    <property type="evidence" value="ECO:0007669"/>
    <property type="project" value="UniProtKB-ARBA"/>
</dbReference>
<dbReference type="InterPro" id="IPR027417">
    <property type="entry name" value="P-loop_NTPase"/>
</dbReference>
<evidence type="ECO:0000313" key="12">
    <source>
        <dbReference type="EMBL" id="CAL5082980.1"/>
    </source>
</evidence>
<dbReference type="Pfam" id="PF00931">
    <property type="entry name" value="NB-ARC"/>
    <property type="match status" value="1"/>
</dbReference>